<dbReference type="SMART" id="SM00032">
    <property type="entry name" value="CCP"/>
    <property type="match status" value="4"/>
</dbReference>
<evidence type="ECO:0000256" key="2">
    <source>
        <dbReference type="ARBA" id="ARBA00022729"/>
    </source>
</evidence>
<dbReference type="FunFam" id="2.10.70.10:FF:000055">
    <property type="entry name" value="Complement decay-accelerating factor, GPI-anchored"/>
    <property type="match status" value="1"/>
</dbReference>
<evidence type="ECO:0000313" key="10">
    <source>
        <dbReference type="Proteomes" id="UP000007646"/>
    </source>
</evidence>
<reference evidence="9" key="3">
    <citation type="submission" date="2025-09" db="UniProtKB">
        <authorList>
            <consortium name="Ensembl"/>
        </authorList>
    </citation>
    <scope>IDENTIFICATION</scope>
    <source>
        <strain evidence="9">Isolate ISIS603380</strain>
    </source>
</reference>
<feature type="region of interest" description="Disordered" evidence="7">
    <location>
        <begin position="258"/>
        <end position="286"/>
    </location>
</feature>
<dbReference type="PANTHER" id="PTHR19325:SF521">
    <property type="entry name" value="MEMBRANE COFACTOR PROTEIN"/>
    <property type="match status" value="1"/>
</dbReference>
<dbReference type="FunFam" id="2.10.70.10:FF:000014">
    <property type="entry name" value="Membrane cofactor protein"/>
    <property type="match status" value="2"/>
</dbReference>
<dbReference type="eggNOG" id="ENOG502QPUC">
    <property type="taxonomic scope" value="Eukaryota"/>
</dbReference>
<evidence type="ECO:0000256" key="6">
    <source>
        <dbReference type="PROSITE-ProRule" id="PRU00302"/>
    </source>
</evidence>
<feature type="domain" description="Sushi" evidence="8">
    <location>
        <begin position="134"/>
        <end position="195"/>
    </location>
</feature>
<proteinExistence type="predicted"/>
<reference evidence="9" key="2">
    <citation type="submission" date="2025-08" db="UniProtKB">
        <authorList>
            <consortium name="Ensembl"/>
        </authorList>
    </citation>
    <scope>IDENTIFICATION</scope>
    <source>
        <strain evidence="9">Isolate ISIS603380</strain>
    </source>
</reference>
<feature type="domain" description="Sushi" evidence="8">
    <location>
        <begin position="8"/>
        <end position="70"/>
    </location>
</feature>
<evidence type="ECO:0000313" key="9">
    <source>
        <dbReference type="Ensembl" id="ENSLAFP00000000003.3"/>
    </source>
</evidence>
<dbReference type="OMA" id="EPPKCKV"/>
<protein>
    <recommendedName>
        <fullName evidence="8">Sushi domain-containing protein</fullName>
    </recommendedName>
</protein>
<comment type="caution">
    <text evidence="6">Lacks conserved residue(s) required for the propagation of feature annotation.</text>
</comment>
<keyword evidence="2" id="KW-0732">Signal</keyword>
<evidence type="ECO:0000256" key="7">
    <source>
        <dbReference type="SAM" id="MobiDB-lite"/>
    </source>
</evidence>
<dbReference type="GeneTree" id="ENSGT00940000161381"/>
<keyword evidence="3" id="KW-0677">Repeat</keyword>
<dbReference type="InParanoid" id="G3SKX6"/>
<dbReference type="CDD" id="cd00033">
    <property type="entry name" value="CCP"/>
    <property type="match status" value="4"/>
</dbReference>
<dbReference type="SUPFAM" id="SSF57535">
    <property type="entry name" value="Complement control module/SCR domain"/>
    <property type="match status" value="4"/>
</dbReference>
<dbReference type="PANTHER" id="PTHR19325">
    <property type="entry name" value="COMPLEMENT COMPONENT-RELATED SUSHI DOMAIN-CONTAINING"/>
    <property type="match status" value="1"/>
</dbReference>
<dbReference type="STRING" id="9785.ENSLAFP00000000003"/>
<name>G3SKX6_LOXAF</name>
<evidence type="ECO:0000256" key="4">
    <source>
        <dbReference type="ARBA" id="ARBA00023157"/>
    </source>
</evidence>
<dbReference type="Pfam" id="PF00084">
    <property type="entry name" value="Sushi"/>
    <property type="match status" value="4"/>
</dbReference>
<evidence type="ECO:0000256" key="1">
    <source>
        <dbReference type="ARBA" id="ARBA00022659"/>
    </source>
</evidence>
<feature type="disulfide bond" evidence="6">
    <location>
        <begin position="226"/>
        <end position="253"/>
    </location>
</feature>
<dbReference type="Gene3D" id="2.10.70.10">
    <property type="entry name" value="Complement Module, domain 1"/>
    <property type="match status" value="4"/>
</dbReference>
<feature type="compositionally biased region" description="Polar residues" evidence="7">
    <location>
        <begin position="270"/>
        <end position="286"/>
    </location>
</feature>
<dbReference type="Proteomes" id="UP000007646">
    <property type="component" value="Unassembled WGS sequence"/>
</dbReference>
<dbReference type="Ensembl" id="ENSLAFT00000000003.3">
    <property type="protein sequence ID" value="ENSLAFP00000000003.3"/>
    <property type="gene ID" value="ENSLAFG00000000003.3"/>
</dbReference>
<dbReference type="InterPro" id="IPR000436">
    <property type="entry name" value="Sushi_SCR_CCP_dom"/>
</dbReference>
<keyword evidence="5" id="KW-0325">Glycoprotein</keyword>
<evidence type="ECO:0000259" key="8">
    <source>
        <dbReference type="PROSITE" id="PS50923"/>
    </source>
</evidence>
<reference evidence="9 10" key="1">
    <citation type="submission" date="2009-06" db="EMBL/GenBank/DDBJ databases">
        <title>The Genome Sequence of Loxodonta africana (African elephant).</title>
        <authorList>
            <person name="Di Palma F."/>
            <person name="Heiman D."/>
            <person name="Young S."/>
            <person name="Johnson J."/>
            <person name="Lander E.S."/>
            <person name="Lindblad-Toh K."/>
        </authorList>
    </citation>
    <scope>NUCLEOTIDE SEQUENCE [LARGE SCALE GENOMIC DNA]</scope>
    <source>
        <strain evidence="9 10">Isolate ISIS603380</strain>
    </source>
</reference>
<organism evidence="9 10">
    <name type="scientific">Loxodonta africana</name>
    <name type="common">African elephant</name>
    <dbReference type="NCBI Taxonomy" id="9785"/>
    <lineage>
        <taxon>Eukaryota</taxon>
        <taxon>Metazoa</taxon>
        <taxon>Chordata</taxon>
        <taxon>Craniata</taxon>
        <taxon>Vertebrata</taxon>
        <taxon>Euteleostomi</taxon>
        <taxon>Mammalia</taxon>
        <taxon>Eutheria</taxon>
        <taxon>Afrotheria</taxon>
        <taxon>Proboscidea</taxon>
        <taxon>Elephantidae</taxon>
        <taxon>Loxodonta</taxon>
    </lineage>
</organism>
<dbReference type="InterPro" id="IPR035976">
    <property type="entry name" value="Sushi/SCR/CCP_sf"/>
</dbReference>
<dbReference type="FunCoup" id="G3SKX6">
    <property type="interactions" value="22"/>
</dbReference>
<dbReference type="PROSITE" id="PS50923">
    <property type="entry name" value="SUSHI"/>
    <property type="match status" value="4"/>
</dbReference>
<keyword evidence="1 6" id="KW-0768">Sushi</keyword>
<accession>G3SKX6</accession>
<sequence length="286" mass="31758">VLTSFSLDACGAPTRYETMKLRDPPKDHYTPGESVVYQCRLGYRIKPSFAMTAVCNDSNSWTPLQEACAKKLCSNPGDPVNGRVIQTNGTLEFGSQVDYVCDEGYRLIGEKTSYCYIYEDSVAWSSERPECNRIMCAPPPNIENGQYRNSEKEVYEYNEVVHYSCRSADYSLIGNERLICSTNGEWSTEPPKCKVVKCPFPRVDNADRIAGFGTKFVYKSKVVFQCHEGFVMNGSDTITCEGDSLWVPPVPQCVKVSTPPSTKPPILSHPVSTLPKTTSPVSSHPG</sequence>
<evidence type="ECO:0000256" key="5">
    <source>
        <dbReference type="ARBA" id="ARBA00023180"/>
    </source>
</evidence>
<keyword evidence="10" id="KW-1185">Reference proteome</keyword>
<dbReference type="AlphaFoldDB" id="G3SKX6"/>
<feature type="domain" description="Sushi" evidence="8">
    <location>
        <begin position="196"/>
        <end position="255"/>
    </location>
</feature>
<dbReference type="InterPro" id="IPR050350">
    <property type="entry name" value="Compl-Cell_Adhes-Reg"/>
</dbReference>
<feature type="domain" description="Sushi" evidence="8">
    <location>
        <begin position="71"/>
        <end position="133"/>
    </location>
</feature>
<evidence type="ECO:0000256" key="3">
    <source>
        <dbReference type="ARBA" id="ARBA00022737"/>
    </source>
</evidence>
<keyword evidence="4 6" id="KW-1015">Disulfide bond</keyword>